<protein>
    <recommendedName>
        <fullName evidence="2">Integration host factor subunit alpha</fullName>
    </recommendedName>
</protein>
<keyword evidence="6" id="KW-0804">Transcription</keyword>
<keyword evidence="3" id="KW-0810">Translation regulation</keyword>
<dbReference type="PANTHER" id="PTHR33175">
    <property type="entry name" value="DNA-BINDING PROTEIN HU"/>
    <property type="match status" value="1"/>
</dbReference>
<keyword evidence="5" id="KW-0238">DNA-binding</keyword>
<reference evidence="9" key="1">
    <citation type="submission" date="2020-07" db="EMBL/GenBank/DDBJ databases">
        <title>Huge and variable diversity of episymbiotic CPR bacteria and DPANN archaea in groundwater ecosystems.</title>
        <authorList>
            <person name="He C.Y."/>
            <person name="Keren R."/>
            <person name="Whittaker M."/>
            <person name="Farag I.F."/>
            <person name="Doudna J."/>
            <person name="Cate J.H.D."/>
            <person name="Banfield J.F."/>
        </authorList>
    </citation>
    <scope>NUCLEOTIDE SEQUENCE</scope>
    <source>
        <strain evidence="9">NC_groundwater_717_Ag_S-0.2um_59_8</strain>
    </source>
</reference>
<evidence type="ECO:0000313" key="10">
    <source>
        <dbReference type="Proteomes" id="UP000741360"/>
    </source>
</evidence>
<evidence type="ECO:0000256" key="6">
    <source>
        <dbReference type="ARBA" id="ARBA00023163"/>
    </source>
</evidence>
<keyword evidence="4" id="KW-0805">Transcription regulation</keyword>
<comment type="similarity">
    <text evidence="1 8">Belongs to the bacterial histone-like protein family.</text>
</comment>
<evidence type="ECO:0000256" key="4">
    <source>
        <dbReference type="ARBA" id="ARBA00023015"/>
    </source>
</evidence>
<dbReference type="EMBL" id="JACPSX010000102">
    <property type="protein sequence ID" value="MBI3014532.1"/>
    <property type="molecule type" value="Genomic_DNA"/>
</dbReference>
<dbReference type="InterPro" id="IPR000119">
    <property type="entry name" value="Hist_DNA-bd"/>
</dbReference>
<evidence type="ECO:0000256" key="5">
    <source>
        <dbReference type="ARBA" id="ARBA00023125"/>
    </source>
</evidence>
<dbReference type="SUPFAM" id="SSF47729">
    <property type="entry name" value="IHF-like DNA-binding proteins"/>
    <property type="match status" value="1"/>
</dbReference>
<dbReference type="AlphaFoldDB" id="A0A932GNY0"/>
<dbReference type="GO" id="GO:0006417">
    <property type="term" value="P:regulation of translation"/>
    <property type="evidence" value="ECO:0007669"/>
    <property type="project" value="UniProtKB-KW"/>
</dbReference>
<dbReference type="GO" id="GO:0009893">
    <property type="term" value="P:positive regulation of metabolic process"/>
    <property type="evidence" value="ECO:0007669"/>
    <property type="project" value="UniProtKB-ARBA"/>
</dbReference>
<dbReference type="CDD" id="cd13835">
    <property type="entry name" value="IHF_A"/>
    <property type="match status" value="1"/>
</dbReference>
<evidence type="ECO:0000313" key="9">
    <source>
        <dbReference type="EMBL" id="MBI3014532.1"/>
    </source>
</evidence>
<dbReference type="GO" id="GO:0005829">
    <property type="term" value="C:cytosol"/>
    <property type="evidence" value="ECO:0007669"/>
    <property type="project" value="TreeGrafter"/>
</dbReference>
<dbReference type="PRINTS" id="PR01727">
    <property type="entry name" value="DNABINDINGHU"/>
</dbReference>
<organism evidence="9 10">
    <name type="scientific">Tectimicrobiota bacterium</name>
    <dbReference type="NCBI Taxonomy" id="2528274"/>
    <lineage>
        <taxon>Bacteria</taxon>
        <taxon>Pseudomonadati</taxon>
        <taxon>Nitrospinota/Tectimicrobiota group</taxon>
        <taxon>Candidatus Tectimicrobiota</taxon>
    </lineage>
</organism>
<gene>
    <name evidence="9" type="ORF">HYY65_05600</name>
</gene>
<dbReference type="Gene3D" id="4.10.520.10">
    <property type="entry name" value="IHF-like DNA-binding proteins"/>
    <property type="match status" value="1"/>
</dbReference>
<evidence type="ECO:0000256" key="8">
    <source>
        <dbReference type="RuleBase" id="RU003939"/>
    </source>
</evidence>
<dbReference type="GO" id="GO:0006310">
    <property type="term" value="P:DNA recombination"/>
    <property type="evidence" value="ECO:0007669"/>
    <property type="project" value="UniProtKB-KW"/>
</dbReference>
<evidence type="ECO:0000256" key="1">
    <source>
        <dbReference type="ARBA" id="ARBA00010529"/>
    </source>
</evidence>
<dbReference type="Pfam" id="PF00216">
    <property type="entry name" value="Bac_DNA_binding"/>
    <property type="match status" value="1"/>
</dbReference>
<dbReference type="SMART" id="SM00411">
    <property type="entry name" value="BHL"/>
    <property type="match status" value="1"/>
</dbReference>
<dbReference type="GO" id="GO:0006355">
    <property type="term" value="P:regulation of DNA-templated transcription"/>
    <property type="evidence" value="ECO:0007669"/>
    <property type="project" value="InterPro"/>
</dbReference>
<dbReference type="PROSITE" id="PS00045">
    <property type="entry name" value="HISTONE_LIKE"/>
    <property type="match status" value="1"/>
</dbReference>
<evidence type="ECO:0000256" key="7">
    <source>
        <dbReference type="ARBA" id="ARBA00023172"/>
    </source>
</evidence>
<dbReference type="PANTHER" id="PTHR33175:SF2">
    <property type="entry name" value="INTEGRATION HOST FACTOR SUBUNIT ALPHA"/>
    <property type="match status" value="1"/>
</dbReference>
<dbReference type="InterPro" id="IPR020816">
    <property type="entry name" value="Histone-like_DNA-bd_CS"/>
</dbReference>
<accession>A0A932GNY0</accession>
<name>A0A932GNY0_UNCTE</name>
<keyword evidence="7" id="KW-0233">DNA recombination</keyword>
<evidence type="ECO:0000256" key="2">
    <source>
        <dbReference type="ARBA" id="ARBA00018329"/>
    </source>
</evidence>
<evidence type="ECO:0000256" key="3">
    <source>
        <dbReference type="ARBA" id="ARBA00022845"/>
    </source>
</evidence>
<dbReference type="GO" id="GO:0030527">
    <property type="term" value="F:structural constituent of chromatin"/>
    <property type="evidence" value="ECO:0007669"/>
    <property type="project" value="InterPro"/>
</dbReference>
<dbReference type="InterPro" id="IPR010992">
    <property type="entry name" value="IHF-like_DNA-bd_dom_sf"/>
</dbReference>
<dbReference type="GO" id="GO:0003677">
    <property type="term" value="F:DNA binding"/>
    <property type="evidence" value="ECO:0007669"/>
    <property type="project" value="UniProtKB-KW"/>
</dbReference>
<proteinExistence type="inferred from homology"/>
<comment type="caution">
    <text evidence="9">The sequence shown here is derived from an EMBL/GenBank/DDBJ whole genome shotgun (WGS) entry which is preliminary data.</text>
</comment>
<dbReference type="InterPro" id="IPR005684">
    <property type="entry name" value="IHF_alpha"/>
</dbReference>
<dbReference type="Proteomes" id="UP000741360">
    <property type="component" value="Unassembled WGS sequence"/>
</dbReference>
<dbReference type="NCBIfam" id="NF001401">
    <property type="entry name" value="PRK00285.1"/>
    <property type="match status" value="1"/>
</dbReference>
<sequence>MVKADIIDFVYEKVGFTRAEASEAVEVVFQVVKETLNRGEKVHIVGFGSFVVRNKKKRLGRNPKTGTQIEISPRRVLTFKPSQILKEVVNNGTGKRSLRT</sequence>